<comment type="caution">
    <text evidence="21">Lacks conserved residue(s) required for the propagation of feature annotation.</text>
</comment>
<evidence type="ECO:0000256" key="18">
    <source>
        <dbReference type="ARBA" id="ARBA00082919"/>
    </source>
</evidence>
<evidence type="ECO:0000259" key="24">
    <source>
        <dbReference type="PROSITE" id="PS50027"/>
    </source>
</evidence>
<keyword evidence="7" id="KW-0130">Cell adhesion</keyword>
<gene>
    <name evidence="26" type="ORF">NP493_542g02038</name>
</gene>
<evidence type="ECO:0000256" key="11">
    <source>
        <dbReference type="ARBA" id="ARBA00023292"/>
    </source>
</evidence>
<evidence type="ECO:0000256" key="4">
    <source>
        <dbReference type="ARBA" id="ARBA00022729"/>
    </source>
</evidence>
<dbReference type="PANTHER" id="PTHR10574">
    <property type="entry name" value="NETRIN/LAMININ-RELATED"/>
    <property type="match status" value="1"/>
</dbReference>
<dbReference type="GO" id="GO:0016477">
    <property type="term" value="P:cell migration"/>
    <property type="evidence" value="ECO:0007669"/>
    <property type="project" value="TreeGrafter"/>
</dbReference>
<feature type="disulfide bond" evidence="21">
    <location>
        <begin position="463"/>
        <end position="472"/>
    </location>
</feature>
<feature type="disulfide bond" evidence="21">
    <location>
        <begin position="444"/>
        <end position="461"/>
    </location>
</feature>
<feature type="disulfide bond" evidence="21">
    <location>
        <begin position="702"/>
        <end position="719"/>
    </location>
</feature>
<reference evidence="26" key="1">
    <citation type="journal article" date="2023" name="Mol. Biol. Evol.">
        <title>Third-Generation Sequencing Reveals the Adaptive Role of the Epigenome in Three Deep-Sea Polychaetes.</title>
        <authorList>
            <person name="Perez M."/>
            <person name="Aroh O."/>
            <person name="Sun Y."/>
            <person name="Lan Y."/>
            <person name="Juniper S.K."/>
            <person name="Young C.R."/>
            <person name="Angers B."/>
            <person name="Qian P.Y."/>
        </authorList>
    </citation>
    <scope>NUCLEOTIDE SEQUENCE</scope>
    <source>
        <strain evidence="26">R07B-5</strain>
    </source>
</reference>
<evidence type="ECO:0000256" key="9">
    <source>
        <dbReference type="ARBA" id="ARBA00023157"/>
    </source>
</evidence>
<dbReference type="InterPro" id="IPR013015">
    <property type="entry name" value="Laminin_IV_B"/>
</dbReference>
<dbReference type="FunFam" id="2.10.25.10:FF:000101">
    <property type="entry name" value="Laminin subunit beta 1"/>
    <property type="match status" value="1"/>
</dbReference>
<feature type="domain" description="Laminin EGF-like" evidence="24">
    <location>
        <begin position="488"/>
        <end position="537"/>
    </location>
</feature>
<feature type="disulfide bond" evidence="21">
    <location>
        <begin position="748"/>
        <end position="760"/>
    </location>
</feature>
<evidence type="ECO:0000256" key="16">
    <source>
        <dbReference type="ARBA" id="ARBA00076920"/>
    </source>
</evidence>
<dbReference type="GO" id="GO:0005606">
    <property type="term" value="C:laminin-1 complex"/>
    <property type="evidence" value="ECO:0007669"/>
    <property type="project" value="UniProtKB-ARBA"/>
</dbReference>
<feature type="disulfide bond" evidence="21">
    <location>
        <begin position="157"/>
        <end position="166"/>
    </location>
</feature>
<feature type="domain" description="Laminin EGF-like" evidence="24">
    <location>
        <begin position="748"/>
        <end position="794"/>
    </location>
</feature>
<keyword evidence="3" id="KW-0272">Extracellular matrix</keyword>
<feature type="disulfide bond" evidence="21">
    <location>
        <begin position="750"/>
        <end position="767"/>
    </location>
</feature>
<protein>
    <recommendedName>
        <fullName evidence="13">Laminin subunit beta-1</fullName>
    </recommendedName>
    <alternativeName>
        <fullName evidence="16">Laminin B1 chain</fullName>
    </alternativeName>
    <alternativeName>
        <fullName evidence="14">Laminin-1 subunit beta</fullName>
    </alternativeName>
    <alternativeName>
        <fullName evidence="18">Laminin-10 subunit beta</fullName>
    </alternativeName>
    <alternativeName>
        <fullName evidence="15">Laminin-12 subunit beta</fullName>
    </alternativeName>
    <alternativeName>
        <fullName evidence="19">Laminin-2 subunit beta</fullName>
    </alternativeName>
    <alternativeName>
        <fullName evidence="17">Laminin-6 subunit beta</fullName>
    </alternativeName>
    <alternativeName>
        <fullName evidence="20">Laminin-8 subunit beta</fullName>
    </alternativeName>
</protein>
<dbReference type="FunFam" id="2.10.25.10:FF:000065">
    <property type="entry name" value="Laminin subunit beta 1"/>
    <property type="match status" value="1"/>
</dbReference>
<feature type="disulfide bond" evidence="21">
    <location>
        <begin position="138"/>
        <end position="155"/>
    </location>
</feature>
<feature type="domain" description="Laminin EGF-like" evidence="24">
    <location>
        <begin position="394"/>
        <end position="441"/>
    </location>
</feature>
<dbReference type="Gene3D" id="2.10.25.10">
    <property type="entry name" value="Laminin"/>
    <property type="match status" value="12"/>
</dbReference>
<evidence type="ECO:0000256" key="10">
    <source>
        <dbReference type="ARBA" id="ARBA00023180"/>
    </source>
</evidence>
<dbReference type="SMART" id="SM00181">
    <property type="entry name" value="EGF"/>
    <property type="match status" value="6"/>
</dbReference>
<dbReference type="FunFam" id="2.10.25.10:FF:000084">
    <property type="entry name" value="Laminin subunit alpha 3"/>
    <property type="match status" value="1"/>
</dbReference>
<accession>A0AAD9NS16</accession>
<evidence type="ECO:0000256" key="1">
    <source>
        <dbReference type="ARBA" id="ARBA00004302"/>
    </source>
</evidence>
<evidence type="ECO:0000256" key="2">
    <source>
        <dbReference type="ARBA" id="ARBA00022525"/>
    </source>
</evidence>
<dbReference type="PROSITE" id="PS50027">
    <property type="entry name" value="EGF_LAM_2"/>
    <property type="match status" value="11"/>
</dbReference>
<keyword evidence="11 21" id="KW-0424">Laminin EGF-like domain</keyword>
<keyword evidence="8 22" id="KW-0175">Coiled coil</keyword>
<feature type="disulfide bond" evidence="21">
    <location>
        <begin position="442"/>
        <end position="454"/>
    </location>
</feature>
<dbReference type="PROSITE" id="PS00022">
    <property type="entry name" value="EGF_1"/>
    <property type="match status" value="1"/>
</dbReference>
<keyword evidence="2" id="KW-0964">Secreted</keyword>
<feature type="disulfide bond" evidence="21">
    <location>
        <begin position="136"/>
        <end position="148"/>
    </location>
</feature>
<keyword evidence="5" id="KW-0677">Repeat</keyword>
<dbReference type="PRINTS" id="PR00011">
    <property type="entry name" value="EGFLAMININ"/>
</dbReference>
<dbReference type="GO" id="GO:0043259">
    <property type="term" value="C:laminin-10 complex"/>
    <property type="evidence" value="ECO:0007669"/>
    <property type="project" value="UniProtKB-ARBA"/>
</dbReference>
<feature type="domain" description="Laminin EGF-like" evidence="24">
    <location>
        <begin position="538"/>
        <end position="596"/>
    </location>
</feature>
<dbReference type="Pfam" id="PF21199">
    <property type="entry name" value="LAMININ_IV_B"/>
    <property type="match status" value="1"/>
</dbReference>
<dbReference type="PROSITE" id="PS51116">
    <property type="entry name" value="LAMININ_IVB"/>
    <property type="match status" value="1"/>
</dbReference>
<dbReference type="GO" id="GO:0009888">
    <property type="term" value="P:tissue development"/>
    <property type="evidence" value="ECO:0007669"/>
    <property type="project" value="TreeGrafter"/>
</dbReference>
<dbReference type="SMART" id="SM00180">
    <property type="entry name" value="EGF_Lam"/>
    <property type="match status" value="11"/>
</dbReference>
<evidence type="ECO:0000256" key="15">
    <source>
        <dbReference type="ARBA" id="ARBA00075415"/>
    </source>
</evidence>
<dbReference type="InterPro" id="IPR050440">
    <property type="entry name" value="Laminin/Netrin_ECM"/>
</dbReference>
<dbReference type="Proteomes" id="UP001209878">
    <property type="component" value="Unassembled WGS sequence"/>
</dbReference>
<feature type="disulfide bond" evidence="21">
    <location>
        <begin position="769"/>
        <end position="778"/>
    </location>
</feature>
<keyword evidence="27" id="KW-1185">Reference proteome</keyword>
<evidence type="ECO:0000256" key="13">
    <source>
        <dbReference type="ARBA" id="ARBA00071083"/>
    </source>
</evidence>
<dbReference type="InterPro" id="IPR002049">
    <property type="entry name" value="LE_dom"/>
</dbReference>
<dbReference type="SUPFAM" id="SSF57196">
    <property type="entry name" value="EGF/Laminin"/>
    <property type="match status" value="11"/>
</dbReference>
<proteinExistence type="predicted"/>
<sequence length="1393" mass="153638">MHNTMGRNCQECKPFFYKDPEKDIRDPLVCRSCDCDPVGSEHGGECDLVSGRCICKRFVEGRRCDQCMHGYWNMAPENPEGCEPCSCHTLGTVGNYGCDKRTGECRCKRFVTGRNCDQCLPQYWGLGDDIEGCKPCNCDVGGSYDNKCDQQTGQCNCRPNIIGRHCDQPAPGFFITNLDYLIYEAEFAEGVGNTRVVIRESQPGRRVTWTGPGFMRVSEGDSLIFEIPDIPMSMEYEIVIRYEAQMGERWDDVRVTVIRPGPVDQRGPCANSIPQDDFKVSSLPRGTTHYLVSPSSCLEAGVSYQIRIDFNHYKSGRTTPQASALIDSIALFPSVNSIPIFQGPGAPLEMRLEFERFNCREQQMAARSQSDISDVCKQYIFSISSIVQKGALDCTCDKTGSISTTCDPIGGQCTCKHNVIGRTCDQCAPGTYNFSPRGCTQCNCNAIGSRDNFCEVTTGQCLCLPNVYGRQCDQCQQGFWGFPNCRTCQCNGRADICDNESGQCLYCRDNTGGHHCERCASGYYGDPRPGSRVGCRPCMCPGGVNSGFQHADTCRLDTRTNQAICDCRPGYTGPNCNRCANNYFGNPLVPGGTCQACECNNNIDPASPGNCDATTGRCLQCIYNTEGFNCERCSAGYYGDARDQNCQACVCNLLGTDRNAGPCDPRTGQCACLPNVIGLRCDSCAPNFWKIASGEGCESCNCDPRGALSTQCNEFDGQCQCITGRGGRTCADCEDNYWGDPSHQCFPCDCDRVGSATLQCDRHTGACECLEGVGGHKCDRCARGTTGFMPNCVPCGECFDDWDRIISELSSQTNRLIQEGSEIKIGGVKGIFEAEFRSMEDKLDEVRRILAGTNVTQHDLDRLQDSLNNIRKNLTDSNVQLDTVNKEVIDTSDRIETANNRIEAIRRNVDKLKMTAEELKRNATRIREMDIIGAYNSTLESERRSKAAQWKVDSTTAVLDESVTVREQVDLVIEQQRDGFDERYEENEAQLTTLSGEISTLDGRIVDLNEMVCDGRGEPCDSLCGGAGCGKCGGLSCEDGSVTKANNAMDLAKRAEKTLAERKTESQALLSELRGAETHANEAKAAAQEAYDSASAAKNESEGTLSALDDLMSRITEYMEQNGAKPAEIRQVAEEVLAMSISLQPEEIRDLARQINETIRGLTDIDTILAETKGDLERANDLKARAGATKEGADNVLDTAQRVLEALKRASEAQDAARNAIAKAEEDIMKAEEDLVMIESETTAGVEKSRETLDRVNDLKERLDSLKTTFTENEVNVQRAANEADVAEGLANQAEQDADDLDRKYTDVAIQLETKYNATRTAKEQADNLRDRASSLYQNTYEKIERLKVMGDEFDRNEKTLGDLSHEINELNQRMKVYFTDIQQSARRLRTCG</sequence>
<evidence type="ECO:0000256" key="12">
    <source>
        <dbReference type="ARBA" id="ARBA00065312"/>
    </source>
</evidence>
<keyword evidence="10" id="KW-0325">Glycoprotein</keyword>
<feature type="region of interest" description="Disordered" evidence="23">
    <location>
        <begin position="1079"/>
        <end position="1103"/>
    </location>
</feature>
<evidence type="ECO:0000313" key="27">
    <source>
        <dbReference type="Proteomes" id="UP001209878"/>
    </source>
</evidence>
<feature type="domain" description="Laminin EGF-like" evidence="24">
    <location>
        <begin position="700"/>
        <end position="747"/>
    </location>
</feature>
<evidence type="ECO:0000256" key="8">
    <source>
        <dbReference type="ARBA" id="ARBA00023054"/>
    </source>
</evidence>
<feature type="domain" description="Laminin EGF-like" evidence="24">
    <location>
        <begin position="442"/>
        <end position="487"/>
    </location>
</feature>
<dbReference type="GO" id="GO:0007411">
    <property type="term" value="P:axon guidance"/>
    <property type="evidence" value="ECO:0007669"/>
    <property type="project" value="TreeGrafter"/>
</dbReference>
<dbReference type="FunFam" id="2.10.25.10:FF:000011">
    <property type="entry name" value="Cadherin EGF LAG seven-pass G-type receptor"/>
    <property type="match status" value="1"/>
</dbReference>
<feature type="disulfide bond" evidence="21">
    <location>
        <begin position="621"/>
        <end position="630"/>
    </location>
</feature>
<feature type="compositionally biased region" description="Low complexity" evidence="23">
    <location>
        <begin position="1083"/>
        <end position="1097"/>
    </location>
</feature>
<dbReference type="FunFam" id="2.10.25.10:FF:000138">
    <property type="entry name" value="Laminin subunit beta 1"/>
    <property type="match status" value="1"/>
</dbReference>
<feature type="domain" description="Laminin EGF-like" evidence="24">
    <location>
        <begin position="649"/>
        <end position="699"/>
    </location>
</feature>
<dbReference type="InterPro" id="IPR000742">
    <property type="entry name" value="EGF"/>
</dbReference>
<feature type="disulfide bond" evidence="21">
    <location>
        <begin position="672"/>
        <end position="681"/>
    </location>
</feature>
<evidence type="ECO:0000259" key="25">
    <source>
        <dbReference type="PROSITE" id="PS51116"/>
    </source>
</evidence>
<feature type="coiled-coil region" evidence="22">
    <location>
        <begin position="860"/>
        <end position="929"/>
    </location>
</feature>
<dbReference type="PANTHER" id="PTHR10574:SF375">
    <property type="entry name" value="LAMININ SUBUNIT BETA-1"/>
    <property type="match status" value="1"/>
</dbReference>
<comment type="caution">
    <text evidence="26">The sequence shown here is derived from an EMBL/GenBank/DDBJ whole genome shotgun (WGS) entry which is preliminary data.</text>
</comment>
<dbReference type="GO" id="GO:0070831">
    <property type="term" value="P:basement membrane assembly"/>
    <property type="evidence" value="ECO:0007669"/>
    <property type="project" value="TreeGrafter"/>
</dbReference>
<evidence type="ECO:0000256" key="21">
    <source>
        <dbReference type="PROSITE-ProRule" id="PRU00460"/>
    </source>
</evidence>
<dbReference type="CDD" id="cd00055">
    <property type="entry name" value="EGF_Lam"/>
    <property type="match status" value="11"/>
</dbReference>
<keyword evidence="4" id="KW-0732">Signal</keyword>
<feature type="disulfide bond" evidence="21">
    <location>
        <begin position="567"/>
        <end position="576"/>
    </location>
</feature>
<feature type="disulfide bond" evidence="21">
    <location>
        <begin position="721"/>
        <end position="730"/>
    </location>
</feature>
<dbReference type="InterPro" id="IPR056863">
    <property type="entry name" value="LMN_ATRN_NET-like_EGF"/>
</dbReference>
<keyword evidence="9 21" id="KW-1015">Disulfide bond</keyword>
<feature type="disulfide bond" evidence="21">
    <location>
        <begin position="700"/>
        <end position="712"/>
    </location>
</feature>
<dbReference type="GO" id="GO:0005737">
    <property type="term" value="C:cytoplasm"/>
    <property type="evidence" value="ECO:0007669"/>
    <property type="project" value="UniProtKB-ARBA"/>
</dbReference>
<keyword evidence="6" id="KW-0084">Basement membrane</keyword>
<dbReference type="FunFam" id="2.10.25.10:FF:000280">
    <property type="entry name" value="Laminin subunit beta 4"/>
    <property type="match status" value="1"/>
</dbReference>
<dbReference type="FunFam" id="2.10.25.10:FF:000135">
    <property type="entry name" value="Laminin subunit beta 4"/>
    <property type="match status" value="2"/>
</dbReference>
<dbReference type="PROSITE" id="PS01248">
    <property type="entry name" value="EGF_LAM_1"/>
    <property type="match status" value="4"/>
</dbReference>
<comment type="subcellular location">
    <subcellularLocation>
        <location evidence="1">Secreted</location>
        <location evidence="1">Extracellular space</location>
        <location evidence="1">Extracellular matrix</location>
        <location evidence="1">Basement membrane</location>
    </subcellularLocation>
</comment>
<evidence type="ECO:0000313" key="26">
    <source>
        <dbReference type="EMBL" id="KAK2178481.1"/>
    </source>
</evidence>
<dbReference type="GO" id="GO:0009887">
    <property type="term" value="P:animal organ morphogenesis"/>
    <property type="evidence" value="ECO:0007669"/>
    <property type="project" value="TreeGrafter"/>
</dbReference>
<feature type="disulfide bond" evidence="21">
    <location>
        <begin position="396"/>
        <end position="413"/>
    </location>
</feature>
<evidence type="ECO:0000256" key="22">
    <source>
        <dbReference type="SAM" id="Coils"/>
    </source>
</evidence>
<feature type="domain" description="Laminin EGF-like" evidence="24">
    <location>
        <begin position="597"/>
        <end position="648"/>
    </location>
</feature>
<feature type="domain" description="Laminin EGF-like" evidence="24">
    <location>
        <begin position="85"/>
        <end position="135"/>
    </location>
</feature>
<feature type="disulfide bond" evidence="21">
    <location>
        <begin position="107"/>
        <end position="116"/>
    </location>
</feature>
<name>A0AAD9NS16_RIDPI</name>
<feature type="disulfide bond" evidence="21">
    <location>
        <begin position="394"/>
        <end position="406"/>
    </location>
</feature>
<dbReference type="Pfam" id="PF24973">
    <property type="entry name" value="EGF_LMN_ATRN"/>
    <property type="match status" value="1"/>
</dbReference>
<dbReference type="FunFam" id="2.10.25.10:FF:000130">
    <property type="entry name" value="Laminin subunit beta 1"/>
    <property type="match status" value="1"/>
</dbReference>
<evidence type="ECO:0000256" key="23">
    <source>
        <dbReference type="SAM" id="MobiDB-lite"/>
    </source>
</evidence>
<evidence type="ECO:0000256" key="5">
    <source>
        <dbReference type="ARBA" id="ARBA00022737"/>
    </source>
</evidence>
<feature type="coiled-coil region" evidence="22">
    <location>
        <begin position="1190"/>
        <end position="1311"/>
    </location>
</feature>
<dbReference type="GO" id="GO:0034446">
    <property type="term" value="P:substrate adhesion-dependent cell spreading"/>
    <property type="evidence" value="ECO:0007669"/>
    <property type="project" value="TreeGrafter"/>
</dbReference>
<feature type="domain" description="Laminin IV type B" evidence="25">
    <location>
        <begin position="175"/>
        <end position="388"/>
    </location>
</feature>
<evidence type="ECO:0000256" key="17">
    <source>
        <dbReference type="ARBA" id="ARBA00076958"/>
    </source>
</evidence>
<organism evidence="26 27">
    <name type="scientific">Ridgeia piscesae</name>
    <name type="common">Tubeworm</name>
    <dbReference type="NCBI Taxonomy" id="27915"/>
    <lineage>
        <taxon>Eukaryota</taxon>
        <taxon>Metazoa</taxon>
        <taxon>Spiralia</taxon>
        <taxon>Lophotrochozoa</taxon>
        <taxon>Annelida</taxon>
        <taxon>Polychaeta</taxon>
        <taxon>Sedentaria</taxon>
        <taxon>Canalipalpata</taxon>
        <taxon>Sabellida</taxon>
        <taxon>Siboglinidae</taxon>
        <taxon>Ridgeia</taxon>
    </lineage>
</organism>
<feature type="disulfide bond" evidence="21">
    <location>
        <begin position="507"/>
        <end position="516"/>
    </location>
</feature>
<dbReference type="CDD" id="cd22302">
    <property type="entry name" value="cc_DmLAMB1-like_C"/>
    <property type="match status" value="1"/>
</dbReference>
<evidence type="ECO:0000256" key="3">
    <source>
        <dbReference type="ARBA" id="ARBA00022530"/>
    </source>
</evidence>
<feature type="disulfide bond" evidence="21">
    <location>
        <begin position="415"/>
        <end position="424"/>
    </location>
</feature>
<evidence type="ECO:0000256" key="7">
    <source>
        <dbReference type="ARBA" id="ARBA00022889"/>
    </source>
</evidence>
<feature type="domain" description="Laminin EGF-like" evidence="24">
    <location>
        <begin position="136"/>
        <end position="181"/>
    </location>
</feature>
<feature type="disulfide bond" evidence="21">
    <location>
        <begin position="55"/>
        <end position="64"/>
    </location>
</feature>
<dbReference type="EMBL" id="JAODUO010000542">
    <property type="protein sequence ID" value="KAK2178481.1"/>
    <property type="molecule type" value="Genomic_DNA"/>
</dbReference>
<dbReference type="FunFam" id="2.10.25.10:FF:000083">
    <property type="entry name" value="Laminin subunit alpha"/>
    <property type="match status" value="1"/>
</dbReference>
<dbReference type="SUPFAM" id="SSF57997">
    <property type="entry name" value="Tropomyosin"/>
    <property type="match status" value="1"/>
</dbReference>
<evidence type="ECO:0000256" key="19">
    <source>
        <dbReference type="ARBA" id="ARBA00083431"/>
    </source>
</evidence>
<comment type="subunit">
    <text evidence="12">Laminin is a complex glycoprotein, consisting of three different polypeptide chains (alpha, beta, gamma), which are bound to each other by disulfide bonds into a cross-shaped molecule comprising one long and three short arms with globules at each end. Beta-1 is a subunit of laminin-1 (laminin-111 or EHS laminin), laminin-2 (laminin-211 or merosin), laminin-6 (laminin-311 or K-laminin), laminin-8 (laminin-411), laminin-10 (laminin-511) and laminin-12 (laminin-213). Interacts with ITGB1.</text>
</comment>
<feature type="disulfide bond" evidence="21">
    <location>
        <begin position="119"/>
        <end position="133"/>
    </location>
</feature>
<dbReference type="FunFam" id="2.10.25.10:FF:000145">
    <property type="entry name" value="Laminin subunit beta 1"/>
    <property type="match status" value="1"/>
</dbReference>
<dbReference type="Pfam" id="PF00053">
    <property type="entry name" value="EGF_laminin"/>
    <property type="match status" value="11"/>
</dbReference>
<evidence type="ECO:0000256" key="20">
    <source>
        <dbReference type="ARBA" id="ARBA00083813"/>
    </source>
</evidence>
<evidence type="ECO:0000256" key="6">
    <source>
        <dbReference type="ARBA" id="ARBA00022869"/>
    </source>
</evidence>
<feature type="domain" description="Laminin EGF-like" evidence="24">
    <location>
        <begin position="33"/>
        <end position="84"/>
    </location>
</feature>
<evidence type="ECO:0000256" key="14">
    <source>
        <dbReference type="ARBA" id="ARBA00075282"/>
    </source>
</evidence>